<dbReference type="EMBL" id="CM056815">
    <property type="protein sequence ID" value="KAJ8629360.1"/>
    <property type="molecule type" value="Genomic_DNA"/>
</dbReference>
<reference evidence="1 2" key="1">
    <citation type="journal article" date="2022" name="Hortic Res">
        <title>A haplotype resolved chromosomal level avocado genome allows analysis of novel avocado genes.</title>
        <authorList>
            <person name="Nath O."/>
            <person name="Fletcher S.J."/>
            <person name="Hayward A."/>
            <person name="Shaw L.M."/>
            <person name="Masouleh A.K."/>
            <person name="Furtado A."/>
            <person name="Henry R.J."/>
            <person name="Mitter N."/>
        </authorList>
    </citation>
    <scope>NUCLEOTIDE SEQUENCE [LARGE SCALE GENOMIC DNA]</scope>
    <source>
        <strain evidence="2">cv. Hass</strain>
    </source>
</reference>
<organism evidence="1 2">
    <name type="scientific">Persea americana</name>
    <name type="common">Avocado</name>
    <dbReference type="NCBI Taxonomy" id="3435"/>
    <lineage>
        <taxon>Eukaryota</taxon>
        <taxon>Viridiplantae</taxon>
        <taxon>Streptophyta</taxon>
        <taxon>Embryophyta</taxon>
        <taxon>Tracheophyta</taxon>
        <taxon>Spermatophyta</taxon>
        <taxon>Magnoliopsida</taxon>
        <taxon>Magnoliidae</taxon>
        <taxon>Laurales</taxon>
        <taxon>Lauraceae</taxon>
        <taxon>Persea</taxon>
    </lineage>
</organism>
<protein>
    <submittedName>
        <fullName evidence="1">Uncharacterized protein</fullName>
    </submittedName>
</protein>
<name>A0ACC2L7W1_PERAE</name>
<proteinExistence type="predicted"/>
<keyword evidence="2" id="KW-1185">Reference proteome</keyword>
<evidence type="ECO:0000313" key="2">
    <source>
        <dbReference type="Proteomes" id="UP001234297"/>
    </source>
</evidence>
<comment type="caution">
    <text evidence="1">The sequence shown here is derived from an EMBL/GenBank/DDBJ whole genome shotgun (WGS) entry which is preliminary data.</text>
</comment>
<gene>
    <name evidence="1" type="ORF">MRB53_022683</name>
</gene>
<accession>A0ACC2L7W1</accession>
<sequence length="245" mass="26905">MWGPAKPKLPPFLLSSSYPVPAHAFNSAATLLLRFRRSSPARGRTQNTKHTVCVLLFVAATTRNMARLLFRSELRSISCYGPIPDRLAYAFSADIEGAIPQQEVTVEHSADIEGAISQQEVTVEHRSISCYGPIPDQLAYAFSADIEGAIPQQEVTAEHRSINCYGPIPDPLAYAFSADIEGAIPQQEVTVEHSADSEGAIPQQEVTVEHRKGREWKLSSLFSGQILCAVAFCTFLLVYEQLGKK</sequence>
<evidence type="ECO:0000313" key="1">
    <source>
        <dbReference type="EMBL" id="KAJ8629360.1"/>
    </source>
</evidence>
<dbReference type="Proteomes" id="UP001234297">
    <property type="component" value="Chromosome 7"/>
</dbReference>